<gene>
    <name evidence="3" type="ORF">SEMRO_76_G041450.1</name>
</gene>
<proteinExistence type="predicted"/>
<evidence type="ECO:0000313" key="4">
    <source>
        <dbReference type="Proteomes" id="UP001153069"/>
    </source>
</evidence>
<dbReference type="SUPFAM" id="SSF51197">
    <property type="entry name" value="Clavaminate synthase-like"/>
    <property type="match status" value="1"/>
</dbReference>
<comment type="caution">
    <text evidence="3">The sequence shown here is derived from an EMBL/GenBank/DDBJ whole genome shotgun (WGS) entry which is preliminary data.</text>
</comment>
<accession>A0A9N8DBS4</accession>
<evidence type="ECO:0000313" key="3">
    <source>
        <dbReference type="EMBL" id="CAB9500103.1"/>
    </source>
</evidence>
<dbReference type="Pfam" id="PF02668">
    <property type="entry name" value="TauD"/>
    <property type="match status" value="1"/>
</dbReference>
<dbReference type="InterPro" id="IPR042098">
    <property type="entry name" value="TauD-like_sf"/>
</dbReference>
<dbReference type="EMBL" id="CAICTM010000075">
    <property type="protein sequence ID" value="CAB9500103.1"/>
    <property type="molecule type" value="Genomic_DNA"/>
</dbReference>
<organism evidence="3 4">
    <name type="scientific">Seminavis robusta</name>
    <dbReference type="NCBI Taxonomy" id="568900"/>
    <lineage>
        <taxon>Eukaryota</taxon>
        <taxon>Sar</taxon>
        <taxon>Stramenopiles</taxon>
        <taxon>Ochrophyta</taxon>
        <taxon>Bacillariophyta</taxon>
        <taxon>Bacillariophyceae</taxon>
        <taxon>Bacillariophycidae</taxon>
        <taxon>Naviculales</taxon>
        <taxon>Naviculaceae</taxon>
        <taxon>Seminavis</taxon>
    </lineage>
</organism>
<keyword evidence="4" id="KW-1185">Reference proteome</keyword>
<evidence type="ECO:0000256" key="1">
    <source>
        <dbReference type="ARBA" id="ARBA00023002"/>
    </source>
</evidence>
<keyword evidence="1" id="KW-0560">Oxidoreductase</keyword>
<name>A0A9N8DBS4_9STRA</name>
<feature type="domain" description="TauD/TfdA-like" evidence="2">
    <location>
        <begin position="20"/>
        <end position="158"/>
    </location>
</feature>
<reference evidence="3" key="1">
    <citation type="submission" date="2020-06" db="EMBL/GenBank/DDBJ databases">
        <authorList>
            <consortium name="Plant Systems Biology data submission"/>
        </authorList>
    </citation>
    <scope>NUCLEOTIDE SEQUENCE</scope>
    <source>
        <strain evidence="3">D6</strain>
    </source>
</reference>
<dbReference type="Gene3D" id="3.60.130.10">
    <property type="entry name" value="Clavaminate synthase-like"/>
    <property type="match status" value="1"/>
</dbReference>
<sequence>MLSFDATLDINQAMVTCESIAALSADDFVLDEAMEKFQEYGFIIIRCAPGKDVTNAEIKQNVLDLKPLFGNPAYHIRADKDGVCPVGTFQAVDSAKMAEYKSKMGEAKSQTNDEFEPHTDSSFQQRSDEFLSLTCYNPSTDGGESYVVSGAAIYEHVKAVLTPH</sequence>
<keyword evidence="3" id="KW-0223">Dioxygenase</keyword>
<evidence type="ECO:0000259" key="2">
    <source>
        <dbReference type="Pfam" id="PF02668"/>
    </source>
</evidence>
<dbReference type="AlphaFoldDB" id="A0A9N8DBS4"/>
<dbReference type="GO" id="GO:0051213">
    <property type="term" value="F:dioxygenase activity"/>
    <property type="evidence" value="ECO:0007669"/>
    <property type="project" value="UniProtKB-KW"/>
</dbReference>
<dbReference type="InterPro" id="IPR003819">
    <property type="entry name" value="TauD/TfdA-like"/>
</dbReference>
<protein>
    <submittedName>
        <fullName evidence="3">Dioxygenase</fullName>
    </submittedName>
</protein>
<dbReference type="Proteomes" id="UP001153069">
    <property type="component" value="Unassembled WGS sequence"/>
</dbReference>